<dbReference type="GO" id="GO:0046872">
    <property type="term" value="F:metal ion binding"/>
    <property type="evidence" value="ECO:0007669"/>
    <property type="project" value="UniProtKB-KW"/>
</dbReference>
<dbReference type="KEGG" id="ssun:H9Q77_03175"/>
<dbReference type="InterPro" id="IPR006158">
    <property type="entry name" value="Cobalamin-bd"/>
</dbReference>
<evidence type="ECO:0000256" key="1">
    <source>
        <dbReference type="ARBA" id="ARBA00001966"/>
    </source>
</evidence>
<dbReference type="SFLD" id="SFLDG01082">
    <property type="entry name" value="B12-binding_domain_containing"/>
    <property type="match status" value="1"/>
</dbReference>
<evidence type="ECO:0000256" key="5">
    <source>
        <dbReference type="ARBA" id="ARBA00023014"/>
    </source>
</evidence>
<dbReference type="EMBL" id="CP060633">
    <property type="protein sequence ID" value="QNM03162.1"/>
    <property type="molecule type" value="Genomic_DNA"/>
</dbReference>
<keyword evidence="5" id="KW-0411">Iron-sulfur</keyword>
<dbReference type="InterPro" id="IPR034466">
    <property type="entry name" value="Methyltransferase_Class_B"/>
</dbReference>
<dbReference type="Proteomes" id="UP000515981">
    <property type="component" value="Chromosome"/>
</dbReference>
<evidence type="ECO:0000313" key="9">
    <source>
        <dbReference type="Proteomes" id="UP000515981"/>
    </source>
</evidence>
<keyword evidence="9" id="KW-1185">Reference proteome</keyword>
<dbReference type="GO" id="GO:0031419">
    <property type="term" value="F:cobalamin binding"/>
    <property type="evidence" value="ECO:0007669"/>
    <property type="project" value="InterPro"/>
</dbReference>
<dbReference type="InterPro" id="IPR051198">
    <property type="entry name" value="BchE-like"/>
</dbReference>
<protein>
    <submittedName>
        <fullName evidence="8">B12-binding domain-containing radical SAM protein</fullName>
    </submittedName>
</protein>
<proteinExistence type="predicted"/>
<dbReference type="SUPFAM" id="SSF52242">
    <property type="entry name" value="Cobalamin (vitamin B12)-binding domain"/>
    <property type="match status" value="1"/>
</dbReference>
<dbReference type="AlphaFoldDB" id="A0A7G9FX80"/>
<evidence type="ECO:0000256" key="4">
    <source>
        <dbReference type="ARBA" id="ARBA00023004"/>
    </source>
</evidence>
<keyword evidence="4" id="KW-0408">Iron</keyword>
<dbReference type="GO" id="GO:0003824">
    <property type="term" value="F:catalytic activity"/>
    <property type="evidence" value="ECO:0007669"/>
    <property type="project" value="InterPro"/>
</dbReference>
<sequence>MKKCILINSPIFWDAAAEGENYLSPLGLGYIATYVEKAGIQVEILDAVKQRKSVEDIVKYIEEKQPDYVGINIFTQNYKLVKAICEQTKVKCEWFIGGLVVGSIYEEIVKWNLKNRMNIIIGDGEYIIPTIILDNKKVEPIKKIENIKVFRVNAESEFFPRDISDIVLNRKFFHDEIIKNHYGEREIAMVTSRGCIYNCAFCGGARSVNGGIPVRIRSEQSIVNEINDILKMYPEVKSIRVLDDLFLSNKQRIKQAIHVFSEYPQLSWRGMAHVLSLKPNLDDIDKLKGANCRELFMGIESGSESMRKKINKVGSTGDVIEVAQKILQEGIDLKGYFIYGFPQETEYDFQQTYELARKISNISQTTEGNFRTSVFQFRPYHGTKLYNDIVSEKGIVHECEFNDIISKFKGRNQFNFDFGNYSEVSDEILNQYIIKTQEIGEGNA</sequence>
<reference evidence="8 9" key="1">
    <citation type="submission" date="2020-08" db="EMBL/GenBank/DDBJ databases">
        <authorList>
            <person name="Liu C."/>
            <person name="Sun Q."/>
        </authorList>
    </citation>
    <scope>NUCLEOTIDE SEQUENCE [LARGE SCALE GENOMIC DNA]</scope>
    <source>
        <strain evidence="8 9">NSJ-8</strain>
    </source>
</reference>
<dbReference type="Gene3D" id="3.40.50.280">
    <property type="entry name" value="Cobalamin-binding domain"/>
    <property type="match status" value="1"/>
</dbReference>
<dbReference type="Pfam" id="PF02310">
    <property type="entry name" value="B12-binding"/>
    <property type="match status" value="1"/>
</dbReference>
<feature type="domain" description="B12-binding" evidence="6">
    <location>
        <begin position="9"/>
        <end position="142"/>
    </location>
</feature>
<dbReference type="InterPro" id="IPR006638">
    <property type="entry name" value="Elp3/MiaA/NifB-like_rSAM"/>
</dbReference>
<keyword evidence="3" id="KW-0479">Metal-binding</keyword>
<organism evidence="8 9">
    <name type="scientific">Simiaoa sunii</name>
    <dbReference type="NCBI Taxonomy" id="2763672"/>
    <lineage>
        <taxon>Bacteria</taxon>
        <taxon>Bacillati</taxon>
        <taxon>Bacillota</taxon>
        <taxon>Clostridia</taxon>
        <taxon>Lachnospirales</taxon>
        <taxon>Lachnospiraceae</taxon>
        <taxon>Simiaoa</taxon>
    </lineage>
</organism>
<dbReference type="PROSITE" id="PS51918">
    <property type="entry name" value="RADICAL_SAM"/>
    <property type="match status" value="1"/>
</dbReference>
<dbReference type="RefSeq" id="WP_118547489.1">
    <property type="nucleotide sequence ID" value="NZ_CP060633.1"/>
</dbReference>
<accession>A0A7G9FX80</accession>
<evidence type="ECO:0000256" key="3">
    <source>
        <dbReference type="ARBA" id="ARBA00022723"/>
    </source>
</evidence>
<keyword evidence="2" id="KW-0949">S-adenosyl-L-methionine</keyword>
<dbReference type="PANTHER" id="PTHR43409">
    <property type="entry name" value="ANAEROBIC MAGNESIUM-PROTOPORPHYRIN IX MONOMETHYL ESTER CYCLASE-RELATED"/>
    <property type="match status" value="1"/>
</dbReference>
<evidence type="ECO:0000313" key="8">
    <source>
        <dbReference type="EMBL" id="QNM03162.1"/>
    </source>
</evidence>
<dbReference type="InterPro" id="IPR036724">
    <property type="entry name" value="Cobalamin-bd_sf"/>
</dbReference>
<dbReference type="SFLD" id="SFLDS00029">
    <property type="entry name" value="Radical_SAM"/>
    <property type="match status" value="1"/>
</dbReference>
<dbReference type="InterPro" id="IPR007197">
    <property type="entry name" value="rSAM"/>
</dbReference>
<evidence type="ECO:0000256" key="2">
    <source>
        <dbReference type="ARBA" id="ARBA00022691"/>
    </source>
</evidence>
<comment type="cofactor">
    <cofactor evidence="1">
        <name>[4Fe-4S] cluster</name>
        <dbReference type="ChEBI" id="CHEBI:49883"/>
    </cofactor>
</comment>
<dbReference type="PROSITE" id="PS51332">
    <property type="entry name" value="B12_BINDING"/>
    <property type="match status" value="1"/>
</dbReference>
<dbReference type="SMART" id="SM00729">
    <property type="entry name" value="Elp3"/>
    <property type="match status" value="1"/>
</dbReference>
<dbReference type="SFLD" id="SFLDG01123">
    <property type="entry name" value="methyltransferase_(Class_B)"/>
    <property type="match status" value="1"/>
</dbReference>
<dbReference type="InterPro" id="IPR058240">
    <property type="entry name" value="rSAM_sf"/>
</dbReference>
<evidence type="ECO:0000259" key="7">
    <source>
        <dbReference type="PROSITE" id="PS51918"/>
    </source>
</evidence>
<dbReference type="Pfam" id="PF04055">
    <property type="entry name" value="Radical_SAM"/>
    <property type="match status" value="1"/>
</dbReference>
<feature type="domain" description="Radical SAM core" evidence="7">
    <location>
        <begin position="181"/>
        <end position="412"/>
    </location>
</feature>
<dbReference type="SUPFAM" id="SSF102114">
    <property type="entry name" value="Radical SAM enzymes"/>
    <property type="match status" value="1"/>
</dbReference>
<dbReference type="GO" id="GO:0051539">
    <property type="term" value="F:4 iron, 4 sulfur cluster binding"/>
    <property type="evidence" value="ECO:0007669"/>
    <property type="project" value="UniProtKB-KW"/>
</dbReference>
<evidence type="ECO:0000259" key="6">
    <source>
        <dbReference type="PROSITE" id="PS51332"/>
    </source>
</evidence>
<name>A0A7G9FX80_9FIRM</name>
<dbReference type="Gene3D" id="3.80.30.20">
    <property type="entry name" value="tm_1862 like domain"/>
    <property type="match status" value="1"/>
</dbReference>
<gene>
    <name evidence="8" type="ORF">H9Q77_03175</name>
</gene>
<dbReference type="InterPro" id="IPR023404">
    <property type="entry name" value="rSAM_horseshoe"/>
</dbReference>